<evidence type="ECO:0000256" key="2">
    <source>
        <dbReference type="ARBA" id="ARBA00023125"/>
    </source>
</evidence>
<evidence type="ECO:0000256" key="1">
    <source>
        <dbReference type="ARBA" id="ARBA00023015"/>
    </source>
</evidence>
<sequence length="329" mass="37041">MANIKQIAIAAGVSVTTVSRVLNGHPYVSREKREAVLKAVKDLNYARNLNAVHLVKGKTNLIGVIIPYITNSHFNYLLAGIADLALKYGFQLILFQTDYNPDEERNVLHLLKMKQIDGIIICSKTISWEEITPYTEHGPIVACDDPGQFPVSAAYINHYESFKAGMDYLIGTGHRKIGYCINRSTSYNSKKREKAYRDALASIGEPVREEWIFRGCLYHQDGVRVVNHICGLKDRPTAILVAGDEVASGILTQARHAGIRVPEDLFIFGFDFQYIGELLQLPTVNNPISDIGRRAFEILYHHLKEETAEPVKAELKFSFIHRGQKDVRT</sequence>
<dbReference type="GO" id="GO:0003700">
    <property type="term" value="F:DNA-binding transcription factor activity"/>
    <property type="evidence" value="ECO:0007669"/>
    <property type="project" value="TreeGrafter"/>
</dbReference>
<dbReference type="PROSITE" id="PS50932">
    <property type="entry name" value="HTH_LACI_2"/>
    <property type="match status" value="1"/>
</dbReference>
<dbReference type="PANTHER" id="PTHR30146:SF105">
    <property type="entry name" value="CATABOLITE CONTROL PROTEIN B"/>
    <property type="match status" value="1"/>
</dbReference>
<evidence type="ECO:0000313" key="7">
    <source>
        <dbReference type="Proteomes" id="UP000239833"/>
    </source>
</evidence>
<dbReference type="GO" id="GO:0000976">
    <property type="term" value="F:transcription cis-regulatory region binding"/>
    <property type="evidence" value="ECO:0007669"/>
    <property type="project" value="TreeGrafter"/>
</dbReference>
<accession>A0A8B6WUP5</accession>
<accession>A0A6C0QTR5</accession>
<dbReference type="Pfam" id="PF00356">
    <property type="entry name" value="LacI"/>
    <property type="match status" value="1"/>
</dbReference>
<dbReference type="SUPFAM" id="SSF53822">
    <property type="entry name" value="Periplasmic binding protein-like I"/>
    <property type="match status" value="1"/>
</dbReference>
<dbReference type="CDD" id="cd06286">
    <property type="entry name" value="PBP1_CcpB-like"/>
    <property type="match status" value="1"/>
</dbReference>
<dbReference type="Gene3D" id="3.40.50.2300">
    <property type="match status" value="2"/>
</dbReference>
<keyword evidence="2" id="KW-0238">DNA-binding</keyword>
<evidence type="ECO:0000313" key="5">
    <source>
        <dbReference type="EMBL" id="AVF26203.1"/>
    </source>
</evidence>
<evidence type="ECO:0000259" key="4">
    <source>
        <dbReference type="PROSITE" id="PS50932"/>
    </source>
</evidence>
<dbReference type="AlphaFoldDB" id="A0A2L1TMS8"/>
<dbReference type="InterPro" id="IPR028082">
    <property type="entry name" value="Peripla_BP_I"/>
</dbReference>
<dbReference type="Proteomes" id="UP000239833">
    <property type="component" value="Chromosome"/>
</dbReference>
<accession>A0A2L1TMS8</accession>
<dbReference type="SUPFAM" id="SSF47413">
    <property type="entry name" value="lambda repressor-like DNA-binding domains"/>
    <property type="match status" value="1"/>
</dbReference>
<dbReference type="GeneID" id="64218765"/>
<dbReference type="InterPro" id="IPR000843">
    <property type="entry name" value="HTH_LacI"/>
</dbReference>
<dbReference type="PANTHER" id="PTHR30146">
    <property type="entry name" value="LACI-RELATED TRANSCRIPTIONAL REPRESSOR"/>
    <property type="match status" value="1"/>
</dbReference>
<dbReference type="EMBL" id="CP019717">
    <property type="protein sequence ID" value="QHZ52104.1"/>
    <property type="molecule type" value="Genomic_DNA"/>
</dbReference>
<gene>
    <name evidence="5" type="primary">ccpA_1</name>
    <name evidence="6" type="synonym">ccpA_2</name>
    <name evidence="5" type="ORF">ERICIII_02036</name>
    <name evidence="6" type="ORF">ERICV_02987</name>
</gene>
<evidence type="ECO:0000256" key="3">
    <source>
        <dbReference type="ARBA" id="ARBA00023163"/>
    </source>
</evidence>
<evidence type="ECO:0000313" key="8">
    <source>
        <dbReference type="Proteomes" id="UP000464330"/>
    </source>
</evidence>
<dbReference type="RefSeq" id="WP_023482568.1">
    <property type="nucleotide sequence ID" value="NZ_CP019651.1"/>
</dbReference>
<reference evidence="7" key="1">
    <citation type="submission" date="2017-02" db="EMBL/GenBank/DDBJ databases">
        <title>Delineation of Paenibacillus larvae strains originating from foulbrood outbreaks.</title>
        <authorList>
            <person name="Beims H."/>
            <person name="Bunk B."/>
            <person name="Sproeer C."/>
            <person name="Mohr K.I."/>
            <person name="Pradella S."/>
            <person name="Guenther G."/>
            <person name="Rohde M."/>
            <person name="von der Ohe W."/>
            <person name="Steinert M."/>
        </authorList>
    </citation>
    <scope>NUCLEOTIDE SEQUENCE [LARGE SCALE GENOMIC DNA]</scope>
    <source>
        <strain evidence="7">Eric_III</strain>
    </source>
</reference>
<dbReference type="Proteomes" id="UP000464330">
    <property type="component" value="Chromosome"/>
</dbReference>
<dbReference type="Pfam" id="PF00532">
    <property type="entry name" value="Peripla_BP_1"/>
    <property type="match status" value="1"/>
</dbReference>
<dbReference type="EMBL" id="CP019655">
    <property type="protein sequence ID" value="AVF26203.1"/>
    <property type="molecule type" value="Genomic_DNA"/>
</dbReference>
<dbReference type="InterPro" id="IPR010982">
    <property type="entry name" value="Lambda_DNA-bd_dom_sf"/>
</dbReference>
<dbReference type="SMART" id="SM00354">
    <property type="entry name" value="HTH_LACI"/>
    <property type="match status" value="1"/>
</dbReference>
<protein>
    <submittedName>
        <fullName evidence="5">Catabolite control protein A</fullName>
    </submittedName>
</protein>
<reference evidence="5 8" key="2">
    <citation type="journal article" date="2020" name="Int. J. Med. Microbiol.">
        <title>Discovery of Paenibacillus larvae ERIC V: Phenotypic and genomic comparison to genotypes ERIC I-IV reveal different inventories of virulence factors which correlate with epidemiological prevalences of American Foulbrood.</title>
        <authorList>
            <person name="Beims H."/>
            <person name="Bunk B."/>
            <person name="Erler S."/>
            <person name="Mohr K.I."/>
            <person name="Sproer C."/>
            <person name="Pradella S."/>
            <person name="Gunther G."/>
            <person name="Rohde M."/>
            <person name="von der Ohe W."/>
            <person name="Steinert M."/>
        </authorList>
    </citation>
    <scope>NUCLEOTIDE SEQUENCE</scope>
    <source>
        <strain evidence="5">Eric_III</strain>
        <strain evidence="6">Eric_V</strain>
    </source>
</reference>
<organism evidence="5 7">
    <name type="scientific">Paenibacillus larvae subsp. larvae</name>
    <dbReference type="NCBI Taxonomy" id="147375"/>
    <lineage>
        <taxon>Bacteria</taxon>
        <taxon>Bacillati</taxon>
        <taxon>Bacillota</taxon>
        <taxon>Bacilli</taxon>
        <taxon>Bacillales</taxon>
        <taxon>Paenibacillaceae</taxon>
        <taxon>Paenibacillus</taxon>
    </lineage>
</organism>
<dbReference type="STRING" id="147375.BXP28_06555"/>
<keyword evidence="3" id="KW-0804">Transcription</keyword>
<keyword evidence="1" id="KW-0805">Transcription regulation</keyword>
<dbReference type="CDD" id="cd01392">
    <property type="entry name" value="HTH_LacI"/>
    <property type="match status" value="1"/>
</dbReference>
<proteinExistence type="predicted"/>
<dbReference type="InterPro" id="IPR001761">
    <property type="entry name" value="Peripla_BP/Lac1_sug-bd_dom"/>
</dbReference>
<name>A0A2L1TMS8_9BACL</name>
<feature type="domain" description="HTH lacI-type" evidence="4">
    <location>
        <begin position="2"/>
        <end position="56"/>
    </location>
</feature>
<evidence type="ECO:0000313" key="6">
    <source>
        <dbReference type="EMBL" id="QHZ52104.1"/>
    </source>
</evidence>
<dbReference type="Gene3D" id="1.10.260.40">
    <property type="entry name" value="lambda repressor-like DNA-binding domains"/>
    <property type="match status" value="1"/>
</dbReference>